<evidence type="ECO:0000313" key="2">
    <source>
        <dbReference type="EMBL" id="KAF4333695.1"/>
    </source>
</evidence>
<dbReference type="EMBL" id="PVQB02000791">
    <property type="protein sequence ID" value="KAF4333695.1"/>
    <property type="molecule type" value="Genomic_DNA"/>
</dbReference>
<accession>A0A9P5A7H2</accession>
<dbReference type="Pfam" id="PF09421">
    <property type="entry name" value="FRQ"/>
    <property type="match status" value="1"/>
</dbReference>
<organism evidence="2 3">
    <name type="scientific">Fusarium beomiforme</name>
    <dbReference type="NCBI Taxonomy" id="44412"/>
    <lineage>
        <taxon>Eukaryota</taxon>
        <taxon>Fungi</taxon>
        <taxon>Dikarya</taxon>
        <taxon>Ascomycota</taxon>
        <taxon>Pezizomycotina</taxon>
        <taxon>Sordariomycetes</taxon>
        <taxon>Hypocreomycetidae</taxon>
        <taxon>Hypocreales</taxon>
        <taxon>Nectriaceae</taxon>
        <taxon>Fusarium</taxon>
        <taxon>Fusarium burgessii species complex</taxon>
    </lineage>
</organism>
<dbReference type="GO" id="GO:0005634">
    <property type="term" value="C:nucleus"/>
    <property type="evidence" value="ECO:0007669"/>
    <property type="project" value="InterPro"/>
</dbReference>
<dbReference type="GO" id="GO:0006355">
    <property type="term" value="P:regulation of DNA-templated transcription"/>
    <property type="evidence" value="ECO:0007669"/>
    <property type="project" value="InterPro"/>
</dbReference>
<dbReference type="OrthoDB" id="2536795at2759"/>
<reference evidence="2" key="2">
    <citation type="submission" date="2020-02" db="EMBL/GenBank/DDBJ databases">
        <title>Identification and distribution of gene clusters putatively required for synthesis of sphingolipid metabolism inhibitors in phylogenetically diverse species of the filamentous fungus Fusarium.</title>
        <authorList>
            <person name="Kim H.-S."/>
            <person name="Busman M."/>
            <person name="Brown D.W."/>
            <person name="Divon H."/>
            <person name="Uhlig S."/>
            <person name="Proctor R.H."/>
        </authorList>
    </citation>
    <scope>NUCLEOTIDE SEQUENCE</scope>
    <source>
        <strain evidence="2">NRRL 25174</strain>
    </source>
</reference>
<comment type="caution">
    <text evidence="2">The sequence shown here is derived from an EMBL/GenBank/DDBJ whole genome shotgun (WGS) entry which is preliminary data.</text>
</comment>
<name>A0A9P5A7H2_9HYPO</name>
<dbReference type="Proteomes" id="UP000730481">
    <property type="component" value="Unassembled WGS sequence"/>
</dbReference>
<reference evidence="2" key="1">
    <citation type="journal article" date="2017" name="Mycologia">
        <title>Fusarium algeriense, sp. nov., a novel toxigenic crown rot pathogen of durum wheat from Algeria is nested in the Fusarium burgessii species complex.</title>
        <authorList>
            <person name="Laraba I."/>
            <person name="Keddad A."/>
            <person name="Boureghda H."/>
            <person name="Abdallah N."/>
            <person name="Vaughan M.M."/>
            <person name="Proctor R.H."/>
            <person name="Busman M."/>
            <person name="O'Donnell K."/>
        </authorList>
    </citation>
    <scope>NUCLEOTIDE SEQUENCE</scope>
    <source>
        <strain evidence="2">NRRL 25174</strain>
    </source>
</reference>
<dbReference type="GO" id="GO:0007623">
    <property type="term" value="P:circadian rhythm"/>
    <property type="evidence" value="ECO:0007669"/>
    <property type="project" value="InterPro"/>
</dbReference>
<evidence type="ECO:0000256" key="1">
    <source>
        <dbReference type="SAM" id="MobiDB-lite"/>
    </source>
</evidence>
<feature type="compositionally biased region" description="Polar residues" evidence="1">
    <location>
        <begin position="253"/>
        <end position="262"/>
    </location>
</feature>
<evidence type="ECO:0000313" key="3">
    <source>
        <dbReference type="Proteomes" id="UP000730481"/>
    </source>
</evidence>
<protein>
    <submittedName>
        <fullName evidence="2">Uncharacterized protein</fullName>
    </submittedName>
</protein>
<proteinExistence type="predicted"/>
<feature type="compositionally biased region" description="Polar residues" evidence="1">
    <location>
        <begin position="43"/>
        <end position="55"/>
    </location>
</feature>
<feature type="region of interest" description="Disordered" evidence="1">
    <location>
        <begin position="201"/>
        <end position="262"/>
    </location>
</feature>
<sequence length="262" mass="28803">MPVNQSSPEKTPPPPPTDCFLQLDSFSGSREAVLSDPPEWHNDSSLNATANNPADGSSLRPADSAYASVSAGGESSRTPFYLPILPSTKSSHGKVEDYLQDVPDGLYPQHVVMTDKERKRLVVRRLEQLFTGGSDSIIISKMPPLRPDGSFLMARSVVDAQVAEPSSTHEPPIHETEPIREARILSLEHKSRAWLDQCLMSNHGSASDPENDNRETEGNDTGLVSSTKPFPPLPLLSKQRPTRPRDLDPDRSQIPSETMNYI</sequence>
<gene>
    <name evidence="2" type="ORF">FBEOM_12484</name>
</gene>
<keyword evidence="3" id="KW-1185">Reference proteome</keyword>
<feature type="region of interest" description="Disordered" evidence="1">
    <location>
        <begin position="1"/>
        <end position="79"/>
    </location>
</feature>
<dbReference type="InterPro" id="IPR018554">
    <property type="entry name" value="FRQ"/>
</dbReference>
<dbReference type="GO" id="GO:0005737">
    <property type="term" value="C:cytoplasm"/>
    <property type="evidence" value="ECO:0007669"/>
    <property type="project" value="InterPro"/>
</dbReference>
<dbReference type="AlphaFoldDB" id="A0A9P5A7H2"/>